<proteinExistence type="predicted"/>
<protein>
    <submittedName>
        <fullName evidence="3">TIGR02611 family protein</fullName>
    </submittedName>
</protein>
<dbReference type="InterPro" id="IPR019099">
    <property type="entry name" value="Uncharacterised_PGPGW_TM"/>
</dbReference>
<accession>A0ABW1IZ98</accession>
<keyword evidence="4" id="KW-1185">Reference proteome</keyword>
<evidence type="ECO:0000256" key="2">
    <source>
        <dbReference type="SAM" id="Phobius"/>
    </source>
</evidence>
<dbReference type="RefSeq" id="WP_379583433.1">
    <property type="nucleotide sequence ID" value="NZ_JBHSQW010000010.1"/>
</dbReference>
<organism evidence="3 4">
    <name type="scientific">Pseudonocardia hispaniensis</name>
    <dbReference type="NCBI Taxonomy" id="904933"/>
    <lineage>
        <taxon>Bacteria</taxon>
        <taxon>Bacillati</taxon>
        <taxon>Actinomycetota</taxon>
        <taxon>Actinomycetes</taxon>
        <taxon>Pseudonocardiales</taxon>
        <taxon>Pseudonocardiaceae</taxon>
        <taxon>Pseudonocardia</taxon>
    </lineage>
</organism>
<keyword evidence="2" id="KW-0812">Transmembrane</keyword>
<keyword evidence="2" id="KW-0472">Membrane</keyword>
<comment type="caution">
    <text evidence="3">The sequence shown here is derived from an EMBL/GenBank/DDBJ whole genome shotgun (WGS) entry which is preliminary data.</text>
</comment>
<evidence type="ECO:0000313" key="4">
    <source>
        <dbReference type="Proteomes" id="UP001596302"/>
    </source>
</evidence>
<feature type="transmembrane region" description="Helical" evidence="2">
    <location>
        <begin position="46"/>
        <end position="66"/>
    </location>
</feature>
<sequence>MSCSGRTADDHCERTGGNLNDTDESEQTRLARLRARIAHRPALRRTYRIGVGVLGGLVLAGGIVAIPYPGPGWLIVFLGLAILASEFEWARRLLHFARGKYDAWTAWLARQHLGVRLSVLSATCLVVLGTLYLLNVFNTVASWTGLAQWTWLRSPLF</sequence>
<dbReference type="NCBIfam" id="TIGR02611">
    <property type="entry name" value="TIGR02611 family protein"/>
    <property type="match status" value="1"/>
</dbReference>
<evidence type="ECO:0000313" key="3">
    <source>
        <dbReference type="EMBL" id="MFC5993635.1"/>
    </source>
</evidence>
<name>A0ABW1IZ98_9PSEU</name>
<gene>
    <name evidence="3" type="ORF">ACFQE5_05325</name>
</gene>
<feature type="region of interest" description="Disordered" evidence="1">
    <location>
        <begin position="1"/>
        <end position="25"/>
    </location>
</feature>
<dbReference type="EMBL" id="JBHSQW010000010">
    <property type="protein sequence ID" value="MFC5993635.1"/>
    <property type="molecule type" value="Genomic_DNA"/>
</dbReference>
<evidence type="ECO:0000256" key="1">
    <source>
        <dbReference type="SAM" id="MobiDB-lite"/>
    </source>
</evidence>
<dbReference type="Pfam" id="PF09656">
    <property type="entry name" value="PGPGW"/>
    <property type="match status" value="1"/>
</dbReference>
<feature type="transmembrane region" description="Helical" evidence="2">
    <location>
        <begin position="113"/>
        <end position="134"/>
    </location>
</feature>
<reference evidence="4" key="1">
    <citation type="journal article" date="2019" name="Int. J. Syst. Evol. Microbiol.">
        <title>The Global Catalogue of Microorganisms (GCM) 10K type strain sequencing project: providing services to taxonomists for standard genome sequencing and annotation.</title>
        <authorList>
            <consortium name="The Broad Institute Genomics Platform"/>
            <consortium name="The Broad Institute Genome Sequencing Center for Infectious Disease"/>
            <person name="Wu L."/>
            <person name="Ma J."/>
        </authorList>
    </citation>
    <scope>NUCLEOTIDE SEQUENCE [LARGE SCALE GENOMIC DNA]</scope>
    <source>
        <strain evidence="4">CCM 8391</strain>
    </source>
</reference>
<keyword evidence="2" id="KW-1133">Transmembrane helix</keyword>
<feature type="transmembrane region" description="Helical" evidence="2">
    <location>
        <begin position="72"/>
        <end position="90"/>
    </location>
</feature>
<dbReference type="Proteomes" id="UP001596302">
    <property type="component" value="Unassembled WGS sequence"/>
</dbReference>
<dbReference type="InterPro" id="IPR013434">
    <property type="entry name" value="CHP02611"/>
</dbReference>